<keyword evidence="2 4" id="KW-0378">Hydrolase</keyword>
<dbReference type="NCBIfam" id="TIGR01549">
    <property type="entry name" value="HAD-SF-IA-v1"/>
    <property type="match status" value="1"/>
</dbReference>
<reference evidence="4 5" key="1">
    <citation type="submission" date="2015-12" db="EMBL/GenBank/DDBJ databases">
        <title>Complete genome sequence of a multi-drug resistant strain Acidovorax sp. 12322-1.</title>
        <authorList>
            <person name="Ming D."/>
            <person name="Wang M."/>
            <person name="Hu S."/>
            <person name="Zhou Y."/>
            <person name="Jiang T."/>
        </authorList>
    </citation>
    <scope>NUCLEOTIDE SEQUENCE [LARGE SCALE GENOMIC DNA]</scope>
    <source>
        <strain evidence="4 5">12322-1</strain>
    </source>
</reference>
<organism evidence="4 5">
    <name type="scientific">Comamonas kerstersii</name>
    <dbReference type="NCBI Taxonomy" id="225992"/>
    <lineage>
        <taxon>Bacteria</taxon>
        <taxon>Pseudomonadati</taxon>
        <taxon>Pseudomonadota</taxon>
        <taxon>Betaproteobacteria</taxon>
        <taxon>Burkholderiales</taxon>
        <taxon>Comamonadaceae</taxon>
        <taxon>Comamonas</taxon>
    </lineage>
</organism>
<gene>
    <name evidence="4" type="ORF">AS359_06790</name>
</gene>
<evidence type="ECO:0000256" key="2">
    <source>
        <dbReference type="ARBA" id="ARBA00022801"/>
    </source>
</evidence>
<name>A0A0W7YWR3_9BURK</name>
<evidence type="ECO:0000256" key="3">
    <source>
        <dbReference type="ARBA" id="ARBA00022842"/>
    </source>
</evidence>
<comment type="caution">
    <text evidence="4">The sequence shown here is derived from an EMBL/GenBank/DDBJ whole genome shotgun (WGS) entry which is preliminary data.</text>
</comment>
<dbReference type="SFLD" id="SFLDS00003">
    <property type="entry name" value="Haloacid_Dehalogenase"/>
    <property type="match status" value="1"/>
</dbReference>
<dbReference type="SUPFAM" id="SSF56784">
    <property type="entry name" value="HAD-like"/>
    <property type="match status" value="1"/>
</dbReference>
<dbReference type="InterPro" id="IPR036412">
    <property type="entry name" value="HAD-like_sf"/>
</dbReference>
<comment type="cofactor">
    <cofactor evidence="1">
        <name>Mg(2+)</name>
        <dbReference type="ChEBI" id="CHEBI:18420"/>
    </cofactor>
</comment>
<proteinExistence type="predicted"/>
<protein>
    <submittedName>
        <fullName evidence="4">HAD family hydrolase</fullName>
    </submittedName>
</protein>
<dbReference type="InterPro" id="IPR006439">
    <property type="entry name" value="HAD-SF_hydro_IA"/>
</dbReference>
<dbReference type="STRING" id="225992.B5M06_16665"/>
<dbReference type="PANTHER" id="PTHR46470:SF4">
    <property type="entry name" value="5-AMINO-6-(5-PHOSPHO-D-RIBITYLAMINO)URACIL PHOSPHATASE YIGB"/>
    <property type="match status" value="1"/>
</dbReference>
<sequence>MLDPSQIRAITLDLDDTLWPIWPAIHRAEEVLLLWLKEHAAKTAALFPTTEALRSIRLQIERERPDLRHDLSALRRESIAEAMRRAGDDERLAIPAFDIFFAQRQQVQLFDDSLPALEFLAQRWPIVAVTNGNADVQRIGIGQFFRDSFNVSRTGFAKPDIRIFHCAAQSLGVPSSATLHIGDDAQLDVVAGRNAGMQVIWVNREHRDWPVQDQASPMMVSSLAQLCDLLR</sequence>
<dbReference type="GO" id="GO:0016787">
    <property type="term" value="F:hydrolase activity"/>
    <property type="evidence" value="ECO:0007669"/>
    <property type="project" value="UniProtKB-KW"/>
</dbReference>
<dbReference type="AlphaFoldDB" id="A0A0W7YWR3"/>
<evidence type="ECO:0000313" key="5">
    <source>
        <dbReference type="Proteomes" id="UP000053300"/>
    </source>
</evidence>
<keyword evidence="3" id="KW-0460">Magnesium</keyword>
<keyword evidence="5" id="KW-1185">Reference proteome</keyword>
<evidence type="ECO:0000256" key="1">
    <source>
        <dbReference type="ARBA" id="ARBA00001946"/>
    </source>
</evidence>
<dbReference type="Pfam" id="PF00702">
    <property type="entry name" value="Hydrolase"/>
    <property type="match status" value="1"/>
</dbReference>
<dbReference type="NCBIfam" id="TIGR01509">
    <property type="entry name" value="HAD-SF-IA-v3"/>
    <property type="match status" value="1"/>
</dbReference>
<dbReference type="Gene3D" id="1.20.120.1600">
    <property type="match status" value="1"/>
</dbReference>
<dbReference type="EMBL" id="LPXH01000036">
    <property type="protein sequence ID" value="KUF39504.1"/>
    <property type="molecule type" value="Genomic_DNA"/>
</dbReference>
<dbReference type="GO" id="GO:0009231">
    <property type="term" value="P:riboflavin biosynthetic process"/>
    <property type="evidence" value="ECO:0007669"/>
    <property type="project" value="TreeGrafter"/>
</dbReference>
<dbReference type="Gene3D" id="3.40.50.1000">
    <property type="entry name" value="HAD superfamily/HAD-like"/>
    <property type="match status" value="1"/>
</dbReference>
<accession>A0A0W7YWR3</accession>
<dbReference type="InterPro" id="IPR023214">
    <property type="entry name" value="HAD_sf"/>
</dbReference>
<dbReference type="InterPro" id="IPR051400">
    <property type="entry name" value="HAD-like_hydrolase"/>
</dbReference>
<dbReference type="Proteomes" id="UP000053300">
    <property type="component" value="Unassembled WGS sequence"/>
</dbReference>
<dbReference type="PANTHER" id="PTHR46470">
    <property type="entry name" value="N-ACYLNEURAMINATE-9-PHOSPHATASE"/>
    <property type="match status" value="1"/>
</dbReference>
<dbReference type="RefSeq" id="WP_058880241.1">
    <property type="nucleotide sequence ID" value="NZ_CAUCIF010000019.1"/>
</dbReference>
<dbReference type="SFLD" id="SFLDG01129">
    <property type="entry name" value="C1.5:_HAD__Beta-PGM__Phosphata"/>
    <property type="match status" value="1"/>
</dbReference>
<evidence type="ECO:0000313" key="4">
    <source>
        <dbReference type="EMBL" id="KUF39504.1"/>
    </source>
</evidence>